<evidence type="ECO:0000256" key="2">
    <source>
        <dbReference type="ARBA" id="ARBA00022448"/>
    </source>
</evidence>
<evidence type="ECO:0000259" key="5">
    <source>
        <dbReference type="PROSITE" id="PS50893"/>
    </source>
</evidence>
<dbReference type="InterPro" id="IPR017871">
    <property type="entry name" value="ABC_transporter-like_CS"/>
</dbReference>
<dbReference type="GO" id="GO:0005524">
    <property type="term" value="F:ATP binding"/>
    <property type="evidence" value="ECO:0007669"/>
    <property type="project" value="UniProtKB-KW"/>
</dbReference>
<accession>A0A9D2QH73</accession>
<sequence>MITVESLSKNYGKHQAVSDLSFHVPDAAVTGFLGPNGSGKSTTMRCILGLDSPTAGQALFDGEPFATAHDKPSLAGALLEATWFTPGRSGRSHLRVLARGAGIPDSRVEKCLEIVGLTAAGDKRVGGYSLGMKQRLGLAGALLGDPKHLILDEPVNGLDPEGVSWMRRTIRALAAEGRSVLVSSHLLSEMQLTADRLVVIGKGRMIGEHSMAEFLAGGSRVLVETADQASGGTLGAALRGAGFEVADGTADAAAAQRPELVVAIPDGSGEADVRRAVAEIALTAGVPVTGLKTQADDLESRFLAATSSAQEYRTDDVSADLTAERN</sequence>
<evidence type="ECO:0000313" key="7">
    <source>
        <dbReference type="Proteomes" id="UP000823858"/>
    </source>
</evidence>
<comment type="similarity">
    <text evidence="1">Belongs to the ABC transporter superfamily.</text>
</comment>
<protein>
    <submittedName>
        <fullName evidence="6">ABC transporter ATP-binding protein</fullName>
    </submittedName>
</protein>
<dbReference type="Proteomes" id="UP000823858">
    <property type="component" value="Unassembled WGS sequence"/>
</dbReference>
<dbReference type="Pfam" id="PF00005">
    <property type="entry name" value="ABC_tran"/>
    <property type="match status" value="1"/>
</dbReference>
<dbReference type="PROSITE" id="PS50893">
    <property type="entry name" value="ABC_TRANSPORTER_2"/>
    <property type="match status" value="1"/>
</dbReference>
<dbReference type="CDD" id="cd03268">
    <property type="entry name" value="ABC_BcrA_bacitracin_resist"/>
    <property type="match status" value="1"/>
</dbReference>
<dbReference type="EMBL" id="DWVP01000019">
    <property type="protein sequence ID" value="HJC85502.1"/>
    <property type="molecule type" value="Genomic_DNA"/>
</dbReference>
<dbReference type="Gene3D" id="3.40.50.300">
    <property type="entry name" value="P-loop containing nucleotide triphosphate hydrolases"/>
    <property type="match status" value="1"/>
</dbReference>
<comment type="caution">
    <text evidence="6">The sequence shown here is derived from an EMBL/GenBank/DDBJ whole genome shotgun (WGS) entry which is preliminary data.</text>
</comment>
<dbReference type="PANTHER" id="PTHR43335">
    <property type="entry name" value="ABC TRANSPORTER, ATP-BINDING PROTEIN"/>
    <property type="match status" value="1"/>
</dbReference>
<keyword evidence="4 6" id="KW-0067">ATP-binding</keyword>
<name>A0A9D2QH73_9CORY</name>
<dbReference type="InterPro" id="IPR003439">
    <property type="entry name" value="ABC_transporter-like_ATP-bd"/>
</dbReference>
<dbReference type="AlphaFoldDB" id="A0A9D2QH73"/>
<evidence type="ECO:0000256" key="1">
    <source>
        <dbReference type="ARBA" id="ARBA00005417"/>
    </source>
</evidence>
<evidence type="ECO:0000256" key="3">
    <source>
        <dbReference type="ARBA" id="ARBA00022741"/>
    </source>
</evidence>
<dbReference type="PROSITE" id="PS00211">
    <property type="entry name" value="ABC_TRANSPORTER_1"/>
    <property type="match status" value="1"/>
</dbReference>
<dbReference type="PANTHER" id="PTHR43335:SF4">
    <property type="entry name" value="ABC TRANSPORTER, ATP-BINDING PROTEIN"/>
    <property type="match status" value="1"/>
</dbReference>
<dbReference type="InterPro" id="IPR027417">
    <property type="entry name" value="P-loop_NTPase"/>
</dbReference>
<dbReference type="InterPro" id="IPR003593">
    <property type="entry name" value="AAA+_ATPase"/>
</dbReference>
<keyword evidence="2" id="KW-0813">Transport</keyword>
<dbReference type="GO" id="GO:0016887">
    <property type="term" value="F:ATP hydrolysis activity"/>
    <property type="evidence" value="ECO:0007669"/>
    <property type="project" value="InterPro"/>
</dbReference>
<keyword evidence="3" id="KW-0547">Nucleotide-binding</keyword>
<organism evidence="6 7">
    <name type="scientific">Candidatus Corynebacterium faecigallinarum</name>
    <dbReference type="NCBI Taxonomy" id="2838528"/>
    <lineage>
        <taxon>Bacteria</taxon>
        <taxon>Bacillati</taxon>
        <taxon>Actinomycetota</taxon>
        <taxon>Actinomycetes</taxon>
        <taxon>Mycobacteriales</taxon>
        <taxon>Corynebacteriaceae</taxon>
        <taxon>Corynebacterium</taxon>
    </lineage>
</organism>
<evidence type="ECO:0000256" key="4">
    <source>
        <dbReference type="ARBA" id="ARBA00022840"/>
    </source>
</evidence>
<evidence type="ECO:0000313" key="6">
    <source>
        <dbReference type="EMBL" id="HJC85502.1"/>
    </source>
</evidence>
<gene>
    <name evidence="6" type="ORF">H9751_08160</name>
</gene>
<dbReference type="SMART" id="SM00382">
    <property type="entry name" value="AAA"/>
    <property type="match status" value="1"/>
</dbReference>
<reference evidence="6" key="2">
    <citation type="submission" date="2021-04" db="EMBL/GenBank/DDBJ databases">
        <authorList>
            <person name="Gilroy R."/>
        </authorList>
    </citation>
    <scope>NUCLEOTIDE SEQUENCE</scope>
    <source>
        <strain evidence="6">ChiHjej13B12-4958</strain>
    </source>
</reference>
<feature type="domain" description="ABC transporter" evidence="5">
    <location>
        <begin position="2"/>
        <end position="227"/>
    </location>
</feature>
<dbReference type="SUPFAM" id="SSF52540">
    <property type="entry name" value="P-loop containing nucleoside triphosphate hydrolases"/>
    <property type="match status" value="1"/>
</dbReference>
<proteinExistence type="inferred from homology"/>
<reference evidence="6" key="1">
    <citation type="journal article" date="2021" name="PeerJ">
        <title>Extensive microbial diversity within the chicken gut microbiome revealed by metagenomics and culture.</title>
        <authorList>
            <person name="Gilroy R."/>
            <person name="Ravi A."/>
            <person name="Getino M."/>
            <person name="Pursley I."/>
            <person name="Horton D.L."/>
            <person name="Alikhan N.F."/>
            <person name="Baker D."/>
            <person name="Gharbi K."/>
            <person name="Hall N."/>
            <person name="Watson M."/>
            <person name="Adriaenssens E.M."/>
            <person name="Foster-Nyarko E."/>
            <person name="Jarju S."/>
            <person name="Secka A."/>
            <person name="Antonio M."/>
            <person name="Oren A."/>
            <person name="Chaudhuri R.R."/>
            <person name="La Ragione R."/>
            <person name="Hildebrand F."/>
            <person name="Pallen M.J."/>
        </authorList>
    </citation>
    <scope>NUCLEOTIDE SEQUENCE</scope>
    <source>
        <strain evidence="6">ChiHjej13B12-4958</strain>
    </source>
</reference>